<evidence type="ECO:0000313" key="2">
    <source>
        <dbReference type="EMBL" id="EME44795.1"/>
    </source>
</evidence>
<keyword evidence="3" id="KW-1185">Reference proteome</keyword>
<gene>
    <name evidence="2" type="ORF">DOTSEDRAFT_72292</name>
</gene>
<reference evidence="2 3" key="2">
    <citation type="journal article" date="2012" name="PLoS Pathog.">
        <title>Diverse lifestyles and strategies of plant pathogenesis encoded in the genomes of eighteen Dothideomycetes fungi.</title>
        <authorList>
            <person name="Ohm R.A."/>
            <person name="Feau N."/>
            <person name="Henrissat B."/>
            <person name="Schoch C.L."/>
            <person name="Horwitz B.A."/>
            <person name="Barry K.W."/>
            <person name="Condon B.J."/>
            <person name="Copeland A.C."/>
            <person name="Dhillon B."/>
            <person name="Glaser F."/>
            <person name="Hesse C.N."/>
            <person name="Kosti I."/>
            <person name="LaButti K."/>
            <person name="Lindquist E.A."/>
            <person name="Lucas S."/>
            <person name="Salamov A.A."/>
            <person name="Bradshaw R.E."/>
            <person name="Ciuffetti L."/>
            <person name="Hamelin R.C."/>
            <person name="Kema G.H.J."/>
            <person name="Lawrence C."/>
            <person name="Scott J.A."/>
            <person name="Spatafora J.W."/>
            <person name="Turgeon B.G."/>
            <person name="de Wit P.J.G.M."/>
            <person name="Zhong S."/>
            <person name="Goodwin S.B."/>
            <person name="Grigoriev I.V."/>
        </authorList>
    </citation>
    <scope>NUCLEOTIDE SEQUENCE [LARGE SCALE GENOMIC DNA]</scope>
    <source>
        <strain evidence="3">NZE10 / CBS 128990</strain>
    </source>
</reference>
<dbReference type="Proteomes" id="UP000016933">
    <property type="component" value="Unassembled WGS sequence"/>
</dbReference>
<organism evidence="2 3">
    <name type="scientific">Dothistroma septosporum (strain NZE10 / CBS 128990)</name>
    <name type="common">Red band needle blight fungus</name>
    <name type="synonym">Mycosphaerella pini</name>
    <dbReference type="NCBI Taxonomy" id="675120"/>
    <lineage>
        <taxon>Eukaryota</taxon>
        <taxon>Fungi</taxon>
        <taxon>Dikarya</taxon>
        <taxon>Ascomycota</taxon>
        <taxon>Pezizomycotina</taxon>
        <taxon>Dothideomycetes</taxon>
        <taxon>Dothideomycetidae</taxon>
        <taxon>Mycosphaerellales</taxon>
        <taxon>Mycosphaerellaceae</taxon>
        <taxon>Dothistroma</taxon>
    </lineage>
</organism>
<accession>N1PR09</accession>
<sequence length="71" mass="7981">MICRQFRAVSMEKLSAYHKRRKDYSRTTGSGYGDVPGVRPSKEEGLASTELNAAMLAKHLFGAPRPRKTRL</sequence>
<dbReference type="HOGENOM" id="CLU_2740001_0_0_1"/>
<protein>
    <submittedName>
        <fullName evidence="2">Uncharacterized protein</fullName>
    </submittedName>
</protein>
<proteinExistence type="predicted"/>
<evidence type="ECO:0000313" key="3">
    <source>
        <dbReference type="Proteomes" id="UP000016933"/>
    </source>
</evidence>
<name>N1PR09_DOTSN</name>
<reference evidence="3" key="1">
    <citation type="journal article" date="2012" name="PLoS Genet.">
        <title>The genomes of the fungal plant pathogens Cladosporium fulvum and Dothistroma septosporum reveal adaptation to different hosts and lifestyles but also signatures of common ancestry.</title>
        <authorList>
            <person name="de Wit P.J.G.M."/>
            <person name="van der Burgt A."/>
            <person name="Oekmen B."/>
            <person name="Stergiopoulos I."/>
            <person name="Abd-Elsalam K.A."/>
            <person name="Aerts A.L."/>
            <person name="Bahkali A.H."/>
            <person name="Beenen H.G."/>
            <person name="Chettri P."/>
            <person name="Cox M.P."/>
            <person name="Datema E."/>
            <person name="de Vries R.P."/>
            <person name="Dhillon B."/>
            <person name="Ganley A.R."/>
            <person name="Griffiths S.A."/>
            <person name="Guo Y."/>
            <person name="Hamelin R.C."/>
            <person name="Henrissat B."/>
            <person name="Kabir M.S."/>
            <person name="Jashni M.K."/>
            <person name="Kema G."/>
            <person name="Klaubauf S."/>
            <person name="Lapidus A."/>
            <person name="Levasseur A."/>
            <person name="Lindquist E."/>
            <person name="Mehrabi R."/>
            <person name="Ohm R.A."/>
            <person name="Owen T.J."/>
            <person name="Salamov A."/>
            <person name="Schwelm A."/>
            <person name="Schijlen E."/>
            <person name="Sun H."/>
            <person name="van den Burg H.A."/>
            <person name="van Ham R.C.H.J."/>
            <person name="Zhang S."/>
            <person name="Goodwin S.B."/>
            <person name="Grigoriev I.V."/>
            <person name="Collemare J."/>
            <person name="Bradshaw R.E."/>
        </authorList>
    </citation>
    <scope>NUCLEOTIDE SEQUENCE [LARGE SCALE GENOMIC DNA]</scope>
    <source>
        <strain evidence="3">NZE10 / CBS 128990</strain>
    </source>
</reference>
<feature type="region of interest" description="Disordered" evidence="1">
    <location>
        <begin position="22"/>
        <end position="43"/>
    </location>
</feature>
<dbReference type="EMBL" id="KB446539">
    <property type="protein sequence ID" value="EME44795.1"/>
    <property type="molecule type" value="Genomic_DNA"/>
</dbReference>
<evidence type="ECO:0000256" key="1">
    <source>
        <dbReference type="SAM" id="MobiDB-lite"/>
    </source>
</evidence>
<dbReference type="AlphaFoldDB" id="N1PR09"/>